<feature type="compositionally biased region" description="Polar residues" evidence="1">
    <location>
        <begin position="60"/>
        <end position="69"/>
    </location>
</feature>
<name>A0ABW4KJ64_9BACI</name>
<proteinExistence type="predicted"/>
<dbReference type="InterPro" id="IPR036388">
    <property type="entry name" value="WH-like_DNA-bd_sf"/>
</dbReference>
<evidence type="ECO:0000313" key="3">
    <source>
        <dbReference type="Proteomes" id="UP001597301"/>
    </source>
</evidence>
<evidence type="ECO:0000313" key="2">
    <source>
        <dbReference type="EMBL" id="MFD1707962.1"/>
    </source>
</evidence>
<dbReference type="Proteomes" id="UP001597301">
    <property type="component" value="Unassembled WGS sequence"/>
</dbReference>
<organism evidence="2 3">
    <name type="scientific">Siminovitchia sediminis</name>
    <dbReference type="NCBI Taxonomy" id="1274353"/>
    <lineage>
        <taxon>Bacteria</taxon>
        <taxon>Bacillati</taxon>
        <taxon>Bacillota</taxon>
        <taxon>Bacilli</taxon>
        <taxon>Bacillales</taxon>
        <taxon>Bacillaceae</taxon>
        <taxon>Siminovitchia</taxon>
    </lineage>
</organism>
<dbReference type="EMBL" id="JBHUEO010000052">
    <property type="protein sequence ID" value="MFD1707962.1"/>
    <property type="molecule type" value="Genomic_DNA"/>
</dbReference>
<accession>A0ABW4KJ64</accession>
<feature type="region of interest" description="Disordered" evidence="1">
    <location>
        <begin position="57"/>
        <end position="76"/>
    </location>
</feature>
<keyword evidence="3" id="KW-1185">Reference proteome</keyword>
<evidence type="ECO:0000256" key="1">
    <source>
        <dbReference type="SAM" id="MobiDB-lite"/>
    </source>
</evidence>
<reference evidence="3" key="1">
    <citation type="journal article" date="2019" name="Int. J. Syst. Evol. Microbiol.">
        <title>The Global Catalogue of Microorganisms (GCM) 10K type strain sequencing project: providing services to taxonomists for standard genome sequencing and annotation.</title>
        <authorList>
            <consortium name="The Broad Institute Genomics Platform"/>
            <consortium name="The Broad Institute Genome Sequencing Center for Infectious Disease"/>
            <person name="Wu L."/>
            <person name="Ma J."/>
        </authorList>
    </citation>
    <scope>NUCLEOTIDE SEQUENCE [LARGE SCALE GENOMIC DNA]</scope>
    <source>
        <strain evidence="3">CGMCC 1.12295</strain>
    </source>
</reference>
<dbReference type="InterPro" id="IPR009057">
    <property type="entry name" value="Homeodomain-like_sf"/>
</dbReference>
<sequence length="104" mass="11739">MMSKQRNSHHSVETKLKTVLDVLENGTPVASAAKQLGVHRDTVYNWLNAYKKDGEAGLASSRSVRQPATSGVAKENRELKKRLKEKETEIEILKKFQAFLKESE</sequence>
<dbReference type="PANTHER" id="PTHR33215">
    <property type="entry name" value="PROTEIN DISTAL ANTENNA"/>
    <property type="match status" value="1"/>
</dbReference>
<dbReference type="Pfam" id="PF13384">
    <property type="entry name" value="HTH_23"/>
    <property type="match status" value="1"/>
</dbReference>
<comment type="caution">
    <text evidence="2">The sequence shown here is derived from an EMBL/GenBank/DDBJ whole genome shotgun (WGS) entry which is preliminary data.</text>
</comment>
<dbReference type="InterPro" id="IPR051839">
    <property type="entry name" value="RD_transcriptional_regulator"/>
</dbReference>
<dbReference type="PANTHER" id="PTHR33215:SF12">
    <property type="entry name" value="TRANSPOSASE INSN FOR INSERTION SEQUENCE ELEMENT IS911A-RELATED"/>
    <property type="match status" value="1"/>
</dbReference>
<gene>
    <name evidence="2" type="ORF">ACFSCZ_14650</name>
</gene>
<dbReference type="SUPFAM" id="SSF46689">
    <property type="entry name" value="Homeodomain-like"/>
    <property type="match status" value="1"/>
</dbReference>
<protein>
    <submittedName>
        <fullName evidence="2">Transposase</fullName>
    </submittedName>
</protein>
<dbReference type="RefSeq" id="WP_380774843.1">
    <property type="nucleotide sequence ID" value="NZ_JBHUEO010000052.1"/>
</dbReference>
<dbReference type="Gene3D" id="1.10.10.10">
    <property type="entry name" value="Winged helix-like DNA-binding domain superfamily/Winged helix DNA-binding domain"/>
    <property type="match status" value="1"/>
</dbReference>